<evidence type="ECO:0000256" key="1">
    <source>
        <dbReference type="SAM" id="MobiDB-lite"/>
    </source>
</evidence>
<sequence>MLSELARSEFHFLSYSVIFIKYLKPFSEISTPQKLKDRQHVSLVARDTNLDLAISQLSPVIAGSQLMQSQKLRRSEYQTTRRSDLQISVDSEIRRPRVQDSLPLPDLQLSCFEESRTSKLPDCQTMPHSKTPLSSEKRPSKHFQSKDSLENSRFSAKPQKALSRSNRSHSQASSPGDSRSRSRTPLSEKSRGRSRSSNSSPSSLRSGRKSRSKTTLDLPLGSPGVSINQSFCRNRSRSRTPFNSPREYPEVSRSKSQLLLRKRLPSRTPLNSPLSSAGGSIPQNLSHSINPSRSPVASSGGLGHDKTIQKQCAKNCRTKKPGPRSITQPNPVISLSERQPGQLTESQQVPSTQKPSRRPGPRSQTQQVSSTGTSSRQRDERSSFQEDANQSSEVPAASGGRYRRRKNLTLRFTANSTLTTLFIIIILLDLSVCSVWRPVPEWRPGTRSPLATAWRRPDDILRLTPAVLR</sequence>
<feature type="region of interest" description="Disordered" evidence="1">
    <location>
        <begin position="117"/>
        <end position="400"/>
    </location>
</feature>
<dbReference type="KEGG" id="nvi:103316364"/>
<evidence type="ECO:0000313" key="2">
    <source>
        <dbReference type="EnsemblMetazoa" id="XP_031789279"/>
    </source>
</evidence>
<proteinExistence type="predicted"/>
<feature type="compositionally biased region" description="Polar residues" evidence="1">
    <location>
        <begin position="225"/>
        <end position="243"/>
    </location>
</feature>
<organism evidence="2 3">
    <name type="scientific">Nasonia vitripennis</name>
    <name type="common">Parasitic wasp</name>
    <dbReference type="NCBI Taxonomy" id="7425"/>
    <lineage>
        <taxon>Eukaryota</taxon>
        <taxon>Metazoa</taxon>
        <taxon>Ecdysozoa</taxon>
        <taxon>Arthropoda</taxon>
        <taxon>Hexapoda</taxon>
        <taxon>Insecta</taxon>
        <taxon>Pterygota</taxon>
        <taxon>Neoptera</taxon>
        <taxon>Endopterygota</taxon>
        <taxon>Hymenoptera</taxon>
        <taxon>Apocrita</taxon>
        <taxon>Proctotrupomorpha</taxon>
        <taxon>Chalcidoidea</taxon>
        <taxon>Pteromalidae</taxon>
        <taxon>Pteromalinae</taxon>
        <taxon>Nasonia</taxon>
    </lineage>
</organism>
<evidence type="ECO:0000313" key="3">
    <source>
        <dbReference type="Proteomes" id="UP000002358"/>
    </source>
</evidence>
<dbReference type="InParanoid" id="A0A7M7QKZ2"/>
<reference evidence="2" key="1">
    <citation type="submission" date="2021-01" db="UniProtKB">
        <authorList>
            <consortium name="EnsemblMetazoa"/>
        </authorList>
    </citation>
    <scope>IDENTIFICATION</scope>
</reference>
<dbReference type="Proteomes" id="UP000002358">
    <property type="component" value="Unassembled WGS sequence"/>
</dbReference>
<dbReference type="EnsemblMetazoa" id="XM_031933419">
    <property type="protein sequence ID" value="XP_031789279"/>
    <property type="gene ID" value="LOC103316364"/>
</dbReference>
<feature type="compositionally biased region" description="Low complexity" evidence="1">
    <location>
        <begin position="195"/>
        <end position="205"/>
    </location>
</feature>
<feature type="compositionally biased region" description="Low complexity" evidence="1">
    <location>
        <begin position="362"/>
        <end position="375"/>
    </location>
</feature>
<feature type="compositionally biased region" description="Polar residues" evidence="1">
    <location>
        <begin position="325"/>
        <end position="354"/>
    </location>
</feature>
<dbReference type="AlphaFoldDB" id="A0A7M7QKZ2"/>
<dbReference type="GeneID" id="103316364"/>
<feature type="compositionally biased region" description="Low complexity" evidence="1">
    <location>
        <begin position="163"/>
        <end position="174"/>
    </location>
</feature>
<keyword evidence="3" id="KW-1185">Reference proteome</keyword>
<accession>A0A7M7QKZ2</accession>
<dbReference type="RefSeq" id="XP_031789279.1">
    <property type="nucleotide sequence ID" value="XM_031933419.1"/>
</dbReference>
<name>A0A7M7QKZ2_NASVI</name>
<protein>
    <submittedName>
        <fullName evidence="2">Uncharacterized protein</fullName>
    </submittedName>
</protein>
<feature type="compositionally biased region" description="Polar residues" evidence="1">
    <location>
        <begin position="268"/>
        <end position="297"/>
    </location>
</feature>